<evidence type="ECO:0000259" key="1">
    <source>
        <dbReference type="Pfam" id="PF01610"/>
    </source>
</evidence>
<dbReference type="EMBL" id="CP040396">
    <property type="protein sequence ID" value="QCT01796.1"/>
    <property type="molecule type" value="Genomic_DNA"/>
</dbReference>
<name>A0A4P8XH19_9BACL</name>
<feature type="domain" description="Transposase IS204/IS1001/IS1096/IS1165 DDE" evidence="1">
    <location>
        <begin position="2"/>
        <end position="88"/>
    </location>
</feature>
<dbReference type="AlphaFoldDB" id="A0A4P8XH19"/>
<evidence type="ECO:0000313" key="2">
    <source>
        <dbReference type="EMBL" id="QCT01796.1"/>
    </source>
</evidence>
<dbReference type="Pfam" id="PF01610">
    <property type="entry name" value="DDE_Tnp_ISL3"/>
    <property type="match status" value="1"/>
</dbReference>
<dbReference type="KEGG" id="palo:E6C60_1078"/>
<dbReference type="InterPro" id="IPR002560">
    <property type="entry name" value="Transposase_DDE"/>
</dbReference>
<dbReference type="Proteomes" id="UP000300879">
    <property type="component" value="Chromosome"/>
</dbReference>
<accession>A0A4P8XH19</accession>
<organism evidence="2 3">
    <name type="scientific">Paenibacillus algicola</name>
    <dbReference type="NCBI Taxonomy" id="2565926"/>
    <lineage>
        <taxon>Bacteria</taxon>
        <taxon>Bacillati</taxon>
        <taxon>Bacillota</taxon>
        <taxon>Bacilli</taxon>
        <taxon>Bacillales</taxon>
        <taxon>Paenibacillaceae</taxon>
        <taxon>Paenibacillus</taxon>
    </lineage>
</organism>
<evidence type="ECO:0000313" key="3">
    <source>
        <dbReference type="Proteomes" id="UP000300879"/>
    </source>
</evidence>
<gene>
    <name evidence="2" type="ORF">E6C60_1078</name>
</gene>
<keyword evidence="3" id="KW-1185">Reference proteome</keyword>
<protein>
    <submittedName>
        <fullName evidence="2">Transposase IS204/IS1001/IS1096/IS1165 family protein</fullName>
    </submittedName>
</protein>
<reference evidence="2 3" key="1">
    <citation type="submission" date="2019-05" db="EMBL/GenBank/DDBJ databases">
        <authorList>
            <person name="Chen C."/>
        </authorList>
    </citation>
    <scope>NUCLEOTIDE SEQUENCE [LARGE SCALE GENOMIC DNA]</scope>
    <source>
        <strain evidence="2 3">HB172198</strain>
    </source>
</reference>
<sequence>MLNTQAEWLGEEGKKRLNTLLNYAPILRCVWEWKEAFTTWYDCSPGFSVAKLGFERWCEQGHRIDHDAVRSTLKTMSNWKEEIMNYHKCR</sequence>
<proteinExistence type="predicted"/>